<evidence type="ECO:0000313" key="2">
    <source>
        <dbReference type="Proteomes" id="UP000670947"/>
    </source>
</evidence>
<accession>A0ABS3W5I5</accession>
<protein>
    <submittedName>
        <fullName evidence="1">Uncharacterized protein</fullName>
    </submittedName>
</protein>
<organism evidence="1 2">
    <name type="scientific">Paenibacillus artemisiicola</name>
    <dbReference type="NCBI Taxonomy" id="1172618"/>
    <lineage>
        <taxon>Bacteria</taxon>
        <taxon>Bacillati</taxon>
        <taxon>Bacillota</taxon>
        <taxon>Bacilli</taxon>
        <taxon>Bacillales</taxon>
        <taxon>Paenibacillaceae</taxon>
        <taxon>Paenibacillus</taxon>
    </lineage>
</organism>
<dbReference type="EMBL" id="JAGGDJ010000002">
    <property type="protein sequence ID" value="MBO7743441.1"/>
    <property type="molecule type" value="Genomic_DNA"/>
</dbReference>
<reference evidence="1 2" key="1">
    <citation type="submission" date="2021-03" db="EMBL/GenBank/DDBJ databases">
        <title>Paenibacillus artemisicola MWE-103 whole genome sequence.</title>
        <authorList>
            <person name="Ham Y.J."/>
        </authorList>
    </citation>
    <scope>NUCLEOTIDE SEQUENCE [LARGE SCALE GENOMIC DNA]</scope>
    <source>
        <strain evidence="1 2">MWE-103</strain>
    </source>
</reference>
<comment type="caution">
    <text evidence="1">The sequence shown here is derived from an EMBL/GenBank/DDBJ whole genome shotgun (WGS) entry which is preliminary data.</text>
</comment>
<keyword evidence="2" id="KW-1185">Reference proteome</keyword>
<gene>
    <name evidence="1" type="ORF">I8J29_04495</name>
</gene>
<dbReference type="Proteomes" id="UP000670947">
    <property type="component" value="Unassembled WGS sequence"/>
</dbReference>
<sequence length="262" mass="31007">MNNFRSEYRTRYYQAHMTVMGTIQLHQRNPHVVALWSVAFPGFGHFLVHRFFTGFALFFWEFYINQVTHLNTAMMYSFNGQFDRAKAILDEKHIYLYIPVYLFAIWDSYRTAVDENKIHVLAKRENAKFSTISITPFGCEYLSKKDPWIAFAWAMAFPSLGQLYIHRIVNAMLTLVTTIVVILNSNLVEGVHYCLLFNFSKARDVIDQQWTLYFPSIYFYGIYDAYSNAVELSKLYNREQADFLKEHHQSEHFVLYKGEKIE</sequence>
<proteinExistence type="predicted"/>
<evidence type="ECO:0000313" key="1">
    <source>
        <dbReference type="EMBL" id="MBO7743441.1"/>
    </source>
</evidence>
<dbReference type="RefSeq" id="WP_208846471.1">
    <property type="nucleotide sequence ID" value="NZ_JAGGDJ010000002.1"/>
</dbReference>
<name>A0ABS3W5I5_9BACL</name>